<dbReference type="GO" id="GO:0005829">
    <property type="term" value="C:cytosol"/>
    <property type="evidence" value="ECO:0007669"/>
    <property type="project" value="TreeGrafter"/>
</dbReference>
<dbReference type="EC" id="1.1.1.25" evidence="1"/>
<dbReference type="Pfam" id="PF01488">
    <property type="entry name" value="Shikimate_DH"/>
    <property type="match status" value="1"/>
</dbReference>
<dbReference type="Pfam" id="PF08501">
    <property type="entry name" value="Shikimate_dh_N"/>
    <property type="match status" value="1"/>
</dbReference>
<keyword evidence="2" id="KW-0521">NADP</keyword>
<feature type="domain" description="Quinate/shikimate 5-dehydrogenase/glutamyl-tRNA reductase" evidence="5">
    <location>
        <begin position="118"/>
        <end position="170"/>
    </location>
</feature>
<feature type="domain" description="Shikimate dehydrogenase substrate binding N-terminal" evidence="6">
    <location>
        <begin position="23"/>
        <end position="90"/>
    </location>
</feature>
<evidence type="ECO:0000256" key="1">
    <source>
        <dbReference type="ARBA" id="ARBA00012962"/>
    </source>
</evidence>
<dbReference type="SUPFAM" id="SSF53223">
    <property type="entry name" value="Aminoacid dehydrogenase-like, N-terminal domain"/>
    <property type="match status" value="1"/>
</dbReference>
<evidence type="ECO:0000259" key="6">
    <source>
        <dbReference type="Pfam" id="PF08501"/>
    </source>
</evidence>
<keyword evidence="3 7" id="KW-0560">Oxidoreductase</keyword>
<evidence type="ECO:0000256" key="2">
    <source>
        <dbReference type="ARBA" id="ARBA00022857"/>
    </source>
</evidence>
<dbReference type="CDD" id="cd01065">
    <property type="entry name" value="NAD_bind_Shikimate_DH"/>
    <property type="match status" value="1"/>
</dbReference>
<dbReference type="GO" id="GO:0050661">
    <property type="term" value="F:NADP binding"/>
    <property type="evidence" value="ECO:0007669"/>
    <property type="project" value="TreeGrafter"/>
</dbReference>
<dbReference type="PANTHER" id="PTHR21089">
    <property type="entry name" value="SHIKIMATE DEHYDROGENASE"/>
    <property type="match status" value="1"/>
</dbReference>
<evidence type="ECO:0000256" key="4">
    <source>
        <dbReference type="ARBA" id="ARBA00049442"/>
    </source>
</evidence>
<organism evidence="7 8">
    <name type="scientific">Kluyvera georgiana ATCC 51603</name>
    <dbReference type="NCBI Taxonomy" id="1354264"/>
    <lineage>
        <taxon>Bacteria</taxon>
        <taxon>Pseudomonadati</taxon>
        <taxon>Pseudomonadota</taxon>
        <taxon>Gammaproteobacteria</taxon>
        <taxon>Enterobacterales</taxon>
        <taxon>Enterobacteriaceae</taxon>
        <taxon>Kluyvera</taxon>
    </lineage>
</organism>
<dbReference type="InterPro" id="IPR022893">
    <property type="entry name" value="Shikimate_DH_fam"/>
</dbReference>
<comment type="catalytic activity">
    <reaction evidence="4">
        <text>shikimate + NADP(+) = 3-dehydroshikimate + NADPH + H(+)</text>
        <dbReference type="Rhea" id="RHEA:17737"/>
        <dbReference type="ChEBI" id="CHEBI:15378"/>
        <dbReference type="ChEBI" id="CHEBI:16630"/>
        <dbReference type="ChEBI" id="CHEBI:36208"/>
        <dbReference type="ChEBI" id="CHEBI:57783"/>
        <dbReference type="ChEBI" id="CHEBI:58349"/>
        <dbReference type="EC" id="1.1.1.25"/>
    </reaction>
</comment>
<proteinExistence type="predicted"/>
<dbReference type="GO" id="GO:0004764">
    <property type="term" value="F:shikimate 3-dehydrogenase (NADP+) activity"/>
    <property type="evidence" value="ECO:0007669"/>
    <property type="project" value="UniProtKB-EC"/>
</dbReference>
<evidence type="ECO:0000313" key="8">
    <source>
        <dbReference type="Proteomes" id="UP000078386"/>
    </source>
</evidence>
<dbReference type="PATRIC" id="fig|1354264.4.peg.3085"/>
<evidence type="ECO:0000256" key="3">
    <source>
        <dbReference type="ARBA" id="ARBA00023002"/>
    </source>
</evidence>
<comment type="caution">
    <text evidence="7">The sequence shown here is derived from an EMBL/GenBank/DDBJ whole genome shotgun (WGS) entry which is preliminary data.</text>
</comment>
<name>A0A1B7JTB9_9ENTR</name>
<sequence>MINRDTQLCMSLAGRPGNFGTRFHNYLYEKLGLNFIYKAFTTQDIEAAVKGVRALGIRGCAVSMPFKESCMAFLDAIDPSARVIDSVNTIVNDNGHLTGFNTDYIAVKSLIVSHQLDTTAHVMIQGSGGMGKAVIAAFRDAGFSNVIIAARNEANGTALAKQYGFQWQAQPQADGIDILVNVTPIGMAGGKEHEQLAFSEAMVSRASVVFDVVALPPETPVIQLAQRLGKKTISGAEVIALQAVEQFVMYTGVRPDDALVAEAAAFARAG</sequence>
<reference evidence="7 8" key="1">
    <citation type="submission" date="2016-04" db="EMBL/GenBank/DDBJ databases">
        <title>ATOL: Assembling a taxonomically balanced genome-scale reconstruction of the evolutionary history of the Enterobacteriaceae.</title>
        <authorList>
            <person name="Plunkett G.III."/>
            <person name="Neeno-Eckwall E.C."/>
            <person name="Glasner J.D."/>
            <person name="Perna N.T."/>
        </authorList>
    </citation>
    <scope>NUCLEOTIDE SEQUENCE [LARGE SCALE GENOMIC DNA]</scope>
    <source>
        <strain evidence="7 8">ATCC 51603</strain>
    </source>
</reference>
<dbReference type="InterPro" id="IPR036291">
    <property type="entry name" value="NAD(P)-bd_dom_sf"/>
</dbReference>
<dbReference type="Proteomes" id="UP000078386">
    <property type="component" value="Unassembled WGS sequence"/>
</dbReference>
<dbReference type="UniPathway" id="UPA00053">
    <property type="reaction ID" value="UER00087"/>
</dbReference>
<dbReference type="Gene3D" id="3.40.50.720">
    <property type="entry name" value="NAD(P)-binding Rossmann-like Domain"/>
    <property type="match status" value="1"/>
</dbReference>
<evidence type="ECO:0000259" key="5">
    <source>
        <dbReference type="Pfam" id="PF01488"/>
    </source>
</evidence>
<dbReference type="InterPro" id="IPR046346">
    <property type="entry name" value="Aminoacid_DH-like_N_sf"/>
</dbReference>
<dbReference type="InterPro" id="IPR006151">
    <property type="entry name" value="Shikm_DH/Glu-tRNA_Rdtase"/>
</dbReference>
<dbReference type="EMBL" id="LXEU01000061">
    <property type="protein sequence ID" value="OAT51156.1"/>
    <property type="molecule type" value="Genomic_DNA"/>
</dbReference>
<gene>
    <name evidence="7" type="ORF">M989_02960</name>
</gene>
<dbReference type="PANTHER" id="PTHR21089:SF9">
    <property type="entry name" value="SHIKIMATE DEHYDROGENASE-LIKE PROTEIN HI_0607"/>
    <property type="match status" value="1"/>
</dbReference>
<dbReference type="SUPFAM" id="SSF51735">
    <property type="entry name" value="NAD(P)-binding Rossmann-fold domains"/>
    <property type="match status" value="1"/>
</dbReference>
<evidence type="ECO:0000313" key="7">
    <source>
        <dbReference type="EMBL" id="OAT51156.1"/>
    </source>
</evidence>
<dbReference type="RefSeq" id="WP_064546599.1">
    <property type="nucleotide sequence ID" value="NZ_LXEU01000061.1"/>
</dbReference>
<dbReference type="Gene3D" id="3.40.50.10860">
    <property type="entry name" value="Leucine Dehydrogenase, chain A, domain 1"/>
    <property type="match status" value="1"/>
</dbReference>
<dbReference type="InterPro" id="IPR013708">
    <property type="entry name" value="Shikimate_DH-bd_N"/>
</dbReference>
<accession>A0A1B7JTB9</accession>
<dbReference type="AlphaFoldDB" id="A0A1B7JTB9"/>
<protein>
    <recommendedName>
        <fullName evidence="1">shikimate dehydrogenase (NADP(+))</fullName>
        <ecNumber evidence="1">1.1.1.25</ecNumber>
    </recommendedName>
</protein>
<dbReference type="GO" id="GO:0009423">
    <property type="term" value="P:chorismate biosynthetic process"/>
    <property type="evidence" value="ECO:0007669"/>
    <property type="project" value="UniProtKB-UniPathway"/>
</dbReference>
<dbReference type="NCBIfam" id="NF009202">
    <property type="entry name" value="PRK12550.1"/>
    <property type="match status" value="1"/>
</dbReference>
<keyword evidence="8" id="KW-1185">Reference proteome</keyword>
<dbReference type="GO" id="GO:0019632">
    <property type="term" value="P:shikimate metabolic process"/>
    <property type="evidence" value="ECO:0007669"/>
    <property type="project" value="TreeGrafter"/>
</dbReference>